<comment type="catalytic activity">
    <reaction evidence="12">
        <text>2 a Fe(II)-siderophore + NADP(+) + H(+) = 2 a Fe(III)-siderophore + NADPH</text>
        <dbReference type="Rhea" id="RHEA:28795"/>
        <dbReference type="Rhea" id="RHEA-COMP:11342"/>
        <dbReference type="Rhea" id="RHEA-COMP:11344"/>
        <dbReference type="ChEBI" id="CHEBI:15378"/>
        <dbReference type="ChEBI" id="CHEBI:29033"/>
        <dbReference type="ChEBI" id="CHEBI:29034"/>
        <dbReference type="ChEBI" id="CHEBI:57783"/>
        <dbReference type="ChEBI" id="CHEBI:58349"/>
        <dbReference type="EC" id="1.16.1.9"/>
    </reaction>
</comment>
<evidence type="ECO:0000256" key="7">
    <source>
        <dbReference type="ARBA" id="ARBA00022982"/>
    </source>
</evidence>
<comment type="similarity">
    <text evidence="2">Belongs to the ferric reductase (FRE) family.</text>
</comment>
<keyword evidence="10" id="KW-0406">Ion transport</keyword>
<evidence type="ECO:0000256" key="3">
    <source>
        <dbReference type="ARBA" id="ARBA00012668"/>
    </source>
</evidence>
<evidence type="ECO:0000256" key="9">
    <source>
        <dbReference type="ARBA" id="ARBA00023002"/>
    </source>
</evidence>
<dbReference type="Gene3D" id="3.40.50.80">
    <property type="entry name" value="Nucleotide-binding domain of ferredoxin-NADP reductase (FNR) module"/>
    <property type="match status" value="1"/>
</dbReference>
<evidence type="ECO:0000256" key="11">
    <source>
        <dbReference type="ARBA" id="ARBA00023136"/>
    </source>
</evidence>
<evidence type="ECO:0000256" key="4">
    <source>
        <dbReference type="ARBA" id="ARBA00022448"/>
    </source>
</evidence>
<dbReference type="Pfam" id="PF01794">
    <property type="entry name" value="Ferric_reduct"/>
    <property type="match status" value="1"/>
</dbReference>
<keyword evidence="8 13" id="KW-1133">Transmembrane helix</keyword>
<dbReference type="SUPFAM" id="SSF63380">
    <property type="entry name" value="Riboflavin synthase domain-like"/>
    <property type="match status" value="1"/>
</dbReference>
<feature type="transmembrane region" description="Helical" evidence="13">
    <location>
        <begin position="215"/>
        <end position="237"/>
    </location>
</feature>
<protein>
    <recommendedName>
        <fullName evidence="3">ferric-chelate reductase (NADPH)</fullName>
        <ecNumber evidence="3">1.16.1.9</ecNumber>
    </recommendedName>
</protein>
<evidence type="ECO:0000256" key="6">
    <source>
        <dbReference type="ARBA" id="ARBA00022692"/>
    </source>
</evidence>
<dbReference type="GeneID" id="69038198"/>
<feature type="transmembrane region" description="Helical" evidence="13">
    <location>
        <begin position="6"/>
        <end position="27"/>
    </location>
</feature>
<evidence type="ECO:0000313" key="16">
    <source>
        <dbReference type="Proteomes" id="UP000001631"/>
    </source>
</evidence>
<dbReference type="AlphaFoldDB" id="C0NPV2"/>
<keyword evidence="7" id="KW-0249">Electron transport</keyword>
<dbReference type="HOGENOM" id="CLU_010365_8_1_1"/>
<name>C0NPV2_AJECG</name>
<keyword evidence="11 13" id="KW-0472">Membrane</keyword>
<keyword evidence="4" id="KW-0813">Transport</keyword>
<dbReference type="CDD" id="cd06186">
    <property type="entry name" value="NOX_Duox_like_FAD_NADP"/>
    <property type="match status" value="1"/>
</dbReference>
<dbReference type="PANTHER" id="PTHR32361">
    <property type="entry name" value="FERRIC/CUPRIC REDUCTASE TRANSMEMBRANE COMPONENT"/>
    <property type="match status" value="1"/>
</dbReference>
<dbReference type="InterPro" id="IPR013112">
    <property type="entry name" value="FAD-bd_8"/>
</dbReference>
<evidence type="ECO:0000256" key="12">
    <source>
        <dbReference type="ARBA" id="ARBA00048483"/>
    </source>
</evidence>
<keyword evidence="6 13" id="KW-0812">Transmembrane</keyword>
<dbReference type="InterPro" id="IPR051410">
    <property type="entry name" value="Ferric/Cupric_Reductase"/>
</dbReference>
<keyword evidence="5" id="KW-1003">Cell membrane</keyword>
<dbReference type="STRING" id="447093.C0NPV2"/>
<dbReference type="GO" id="GO:0015677">
    <property type="term" value="P:copper ion import"/>
    <property type="evidence" value="ECO:0007669"/>
    <property type="project" value="TreeGrafter"/>
</dbReference>
<dbReference type="GO" id="GO:0005886">
    <property type="term" value="C:plasma membrane"/>
    <property type="evidence" value="ECO:0007669"/>
    <property type="project" value="UniProtKB-SubCell"/>
</dbReference>
<comment type="subcellular location">
    <subcellularLocation>
        <location evidence="1">Cell membrane</location>
        <topology evidence="1">Multi-pass membrane protein</topology>
    </subcellularLocation>
</comment>
<dbReference type="GO" id="GO:0052851">
    <property type="term" value="F:ferric-chelate reductase (NADPH) activity"/>
    <property type="evidence" value="ECO:0007669"/>
    <property type="project" value="UniProtKB-EC"/>
</dbReference>
<dbReference type="InterPro" id="IPR039261">
    <property type="entry name" value="FNR_nucleotide-bd"/>
</dbReference>
<feature type="domain" description="FAD-binding FR-type" evidence="14">
    <location>
        <begin position="232"/>
        <end position="347"/>
    </location>
</feature>
<dbReference type="Pfam" id="PF08022">
    <property type="entry name" value="FAD_binding_8"/>
    <property type="match status" value="1"/>
</dbReference>
<proteinExistence type="inferred from homology"/>
<evidence type="ECO:0000256" key="13">
    <source>
        <dbReference type="SAM" id="Phobius"/>
    </source>
</evidence>
<evidence type="ECO:0000256" key="10">
    <source>
        <dbReference type="ARBA" id="ARBA00023065"/>
    </source>
</evidence>
<dbReference type="GO" id="GO:0006879">
    <property type="term" value="P:intracellular iron ion homeostasis"/>
    <property type="evidence" value="ECO:0007669"/>
    <property type="project" value="TreeGrafter"/>
</dbReference>
<feature type="transmembrane region" description="Helical" evidence="13">
    <location>
        <begin position="90"/>
        <end position="108"/>
    </location>
</feature>
<evidence type="ECO:0000256" key="1">
    <source>
        <dbReference type="ARBA" id="ARBA00004651"/>
    </source>
</evidence>
<reference evidence="15" key="1">
    <citation type="submission" date="2009-02" db="EMBL/GenBank/DDBJ databases">
        <title>The Genome Sequence of Ajellomyces capsulatus strain G186AR.</title>
        <authorList>
            <consortium name="The Broad Institute Genome Sequencing Platform"/>
            <person name="Champion M."/>
            <person name="Cuomo C."/>
            <person name="Ma L.-J."/>
            <person name="Henn M.R."/>
            <person name="Sil A."/>
            <person name="Goldman B."/>
            <person name="Young S.K."/>
            <person name="Kodira C.D."/>
            <person name="Zeng Q."/>
            <person name="Koehrsen M."/>
            <person name="Alvarado L."/>
            <person name="Berlin A."/>
            <person name="Borenstein D."/>
            <person name="Chen Z."/>
            <person name="Engels R."/>
            <person name="Freedman E."/>
            <person name="Gellesch M."/>
            <person name="Goldberg J."/>
            <person name="Griggs A."/>
            <person name="Gujja S."/>
            <person name="Heiman D."/>
            <person name="Hepburn T."/>
            <person name="Howarth C."/>
            <person name="Jen D."/>
            <person name="Larson L."/>
            <person name="Lewis B."/>
            <person name="Mehta T."/>
            <person name="Park D."/>
            <person name="Pearson M."/>
            <person name="Roberts A."/>
            <person name="Saif S."/>
            <person name="Shea T."/>
            <person name="Shenoy N."/>
            <person name="Sisk P."/>
            <person name="Stolte C."/>
            <person name="Sykes S."/>
            <person name="Walk T."/>
            <person name="White J."/>
            <person name="Yandava C."/>
            <person name="Klein B."/>
            <person name="McEwen J.G."/>
            <person name="Puccia R."/>
            <person name="Goldman G.H."/>
            <person name="Felipe M.S."/>
            <person name="Nino-Vega G."/>
            <person name="San-Blas G."/>
            <person name="Taylor J."/>
            <person name="Mendoza L."/>
            <person name="Galagan J."/>
            <person name="Nusbaum C."/>
            <person name="Birren B."/>
        </authorList>
    </citation>
    <scope>NUCLEOTIDE SEQUENCE</scope>
    <source>
        <strain evidence="15">G186AR</strain>
    </source>
</reference>
<feature type="transmembrane region" description="Helical" evidence="13">
    <location>
        <begin position="186"/>
        <end position="203"/>
    </location>
</feature>
<evidence type="ECO:0000256" key="5">
    <source>
        <dbReference type="ARBA" id="ARBA00022475"/>
    </source>
</evidence>
<gene>
    <name evidence="15" type="ORF">HCBG_05182</name>
</gene>
<dbReference type="Proteomes" id="UP000001631">
    <property type="component" value="Unassembled WGS sequence"/>
</dbReference>
<keyword evidence="16" id="KW-1185">Reference proteome</keyword>
<accession>C0NPV2</accession>
<sequence length="496" mass="56171">MNLIIIYGLFLGACVSLLLLLQLILFLKKHTTPLFHRMIVLSLKHVIYPHLFHRSWIFAPPTPFNLSLQLVYYAVSLVCNLIGVHSVDEFGIRAGNLAIVNLIPLLSASRLDLVAKLLGLSLHSYLRMHGTVGLTTCIQGLIHVIIYVWRNRFDISDSVQLYGLLSIGSFAILIFLTGIRRWFYETFLKAHSGFAILAAIMLWRHMGMKKVLARLHLLIGLGIFLGTSALHTMMLLARNVTSRQFGSKARIFRGGDIIRVELSVARPFKVQAGQSIYVWIPRVSFWSHFQTHPFVVVWDKQDDNGKAPNISLLIKERGGFTSKLSRHNQKATFMAWIDGPYGIPLSLGKYTHALMVATGIGIVSLIPCIREFVEAQKQQPILGRTILVAWEPDGESDLDWVKDWMDQLLQEDKGNYILRFGLYRHPRGSAPETDGQHDRIWNLPVGMDPKDLGVSAKNTIRDGMREVVRKEMKSDVTLIDLPFQPWENPRAPKEAV</sequence>
<evidence type="ECO:0000256" key="2">
    <source>
        <dbReference type="ARBA" id="ARBA00006278"/>
    </source>
</evidence>
<dbReference type="PROSITE" id="PS51384">
    <property type="entry name" value="FAD_FR"/>
    <property type="match status" value="1"/>
</dbReference>
<feature type="transmembrane region" description="Helical" evidence="13">
    <location>
        <begin position="34"/>
        <end position="52"/>
    </location>
</feature>
<dbReference type="GO" id="GO:0006826">
    <property type="term" value="P:iron ion transport"/>
    <property type="evidence" value="ECO:0007669"/>
    <property type="project" value="TreeGrafter"/>
</dbReference>
<dbReference type="EMBL" id="GG663368">
    <property type="protein sequence ID" value="EEH06962.1"/>
    <property type="molecule type" value="Genomic_DNA"/>
</dbReference>
<dbReference type="SUPFAM" id="SSF52343">
    <property type="entry name" value="Ferredoxin reductase-like, C-terminal NADP-linked domain"/>
    <property type="match status" value="1"/>
</dbReference>
<organism evidence="15 16">
    <name type="scientific">Ajellomyces capsulatus (strain G186AR / H82 / ATCC MYA-2454 / RMSCC 2432)</name>
    <name type="common">Darling's disease fungus</name>
    <name type="synonym">Histoplasma capsulatum</name>
    <dbReference type="NCBI Taxonomy" id="447093"/>
    <lineage>
        <taxon>Eukaryota</taxon>
        <taxon>Fungi</taxon>
        <taxon>Dikarya</taxon>
        <taxon>Ascomycota</taxon>
        <taxon>Pezizomycotina</taxon>
        <taxon>Eurotiomycetes</taxon>
        <taxon>Eurotiomycetidae</taxon>
        <taxon>Onygenales</taxon>
        <taxon>Ajellomycetaceae</taxon>
        <taxon>Histoplasma</taxon>
    </lineage>
</organism>
<dbReference type="EC" id="1.16.1.9" evidence="3"/>
<keyword evidence="9" id="KW-0560">Oxidoreductase</keyword>
<dbReference type="InParanoid" id="C0NPV2"/>
<evidence type="ECO:0000313" key="15">
    <source>
        <dbReference type="EMBL" id="EEH06962.1"/>
    </source>
</evidence>
<feature type="transmembrane region" description="Helical" evidence="13">
    <location>
        <begin position="161"/>
        <end position="180"/>
    </location>
</feature>
<dbReference type="InterPro" id="IPR017938">
    <property type="entry name" value="Riboflavin_synthase-like_b-brl"/>
</dbReference>
<feature type="transmembrane region" description="Helical" evidence="13">
    <location>
        <begin position="64"/>
        <end position="83"/>
    </location>
</feature>
<feature type="transmembrane region" description="Helical" evidence="13">
    <location>
        <begin position="128"/>
        <end position="149"/>
    </location>
</feature>
<dbReference type="Pfam" id="PF08030">
    <property type="entry name" value="NAD_binding_6"/>
    <property type="match status" value="1"/>
</dbReference>
<dbReference type="RefSeq" id="XP_045287443.1">
    <property type="nucleotide sequence ID" value="XM_045432231.1"/>
</dbReference>
<dbReference type="PANTHER" id="PTHR32361:SF26">
    <property type="entry name" value="FAD-BINDING 8 DOMAIN-CONTAINING PROTEIN-RELATED"/>
    <property type="match status" value="1"/>
</dbReference>
<evidence type="ECO:0000256" key="8">
    <source>
        <dbReference type="ARBA" id="ARBA00022989"/>
    </source>
</evidence>
<dbReference type="InterPro" id="IPR013130">
    <property type="entry name" value="Fe3_Rdtase_TM_dom"/>
</dbReference>
<evidence type="ECO:0000259" key="14">
    <source>
        <dbReference type="PROSITE" id="PS51384"/>
    </source>
</evidence>
<dbReference type="InterPro" id="IPR013121">
    <property type="entry name" value="Fe_red_NAD-bd_6"/>
</dbReference>
<dbReference type="InterPro" id="IPR017927">
    <property type="entry name" value="FAD-bd_FR_type"/>
</dbReference>
<dbReference type="VEuPathDB" id="FungiDB:I7I50_04598"/>